<accession>A0AAE1D449</accession>
<evidence type="ECO:0000313" key="1">
    <source>
        <dbReference type="EMBL" id="KAK3755549.1"/>
    </source>
</evidence>
<sequence>MCIGLLTQSVHRAAQMEKTLLTLEEPLVHHTRVGCFGLCPTVVSAHIERIQATNTMSQKAAALGIVLFVLLACVEQSAAQEKTWLQTIFTPICTFLTYLIDEVYCIGSPNRQCDFVVKMFRTLPC</sequence>
<comment type="caution">
    <text evidence="1">The sequence shown here is derived from an EMBL/GenBank/DDBJ whole genome shotgun (WGS) entry which is preliminary data.</text>
</comment>
<dbReference type="EMBL" id="JAWDGP010005594">
    <property type="protein sequence ID" value="KAK3755549.1"/>
    <property type="molecule type" value="Genomic_DNA"/>
</dbReference>
<keyword evidence="2" id="KW-1185">Reference proteome</keyword>
<evidence type="ECO:0000313" key="2">
    <source>
        <dbReference type="Proteomes" id="UP001283361"/>
    </source>
</evidence>
<reference evidence="1" key="1">
    <citation type="journal article" date="2023" name="G3 (Bethesda)">
        <title>A reference genome for the long-term kleptoplast-retaining sea slug Elysia crispata morphotype clarki.</title>
        <authorList>
            <person name="Eastman K.E."/>
            <person name="Pendleton A.L."/>
            <person name="Shaikh M.A."/>
            <person name="Suttiyut T."/>
            <person name="Ogas R."/>
            <person name="Tomko P."/>
            <person name="Gavelis G."/>
            <person name="Widhalm J.R."/>
            <person name="Wisecaver J.H."/>
        </authorList>
    </citation>
    <scope>NUCLEOTIDE SEQUENCE</scope>
    <source>
        <strain evidence="1">ECLA1</strain>
    </source>
</reference>
<dbReference type="AlphaFoldDB" id="A0AAE1D449"/>
<organism evidence="1 2">
    <name type="scientific">Elysia crispata</name>
    <name type="common">lettuce slug</name>
    <dbReference type="NCBI Taxonomy" id="231223"/>
    <lineage>
        <taxon>Eukaryota</taxon>
        <taxon>Metazoa</taxon>
        <taxon>Spiralia</taxon>
        <taxon>Lophotrochozoa</taxon>
        <taxon>Mollusca</taxon>
        <taxon>Gastropoda</taxon>
        <taxon>Heterobranchia</taxon>
        <taxon>Euthyneura</taxon>
        <taxon>Panpulmonata</taxon>
        <taxon>Sacoglossa</taxon>
        <taxon>Placobranchoidea</taxon>
        <taxon>Plakobranchidae</taxon>
        <taxon>Elysia</taxon>
    </lineage>
</organism>
<name>A0AAE1D449_9GAST</name>
<proteinExistence type="predicted"/>
<gene>
    <name evidence="1" type="ORF">RRG08_012771</name>
</gene>
<protein>
    <submittedName>
        <fullName evidence="1">Uncharacterized protein</fullName>
    </submittedName>
</protein>
<dbReference type="Proteomes" id="UP001283361">
    <property type="component" value="Unassembled WGS sequence"/>
</dbReference>